<dbReference type="PANTHER" id="PTHR20974">
    <property type="entry name" value="UPF0585 PROTEIN CG18661"/>
    <property type="match status" value="1"/>
</dbReference>
<gene>
    <name evidence="2" type="ORF">CHLNCDRAFT_53568</name>
</gene>
<sequence>MASFQPRSMDTHTAKGQRTVAAAAERNKEPILAVLQEFLGSAGEGLVLEVASGTGQHTAHFSCGLPRLTFQPTEYAAESVPSITAWTKGLPNVLPPMLLDASAPDSWGLEAGSCRAVFAANLCHISPWAATLGLLAGAGRVLQPGGELFLYGPFSVDGSPTTDSNKQFDQSLRARNPEWGYRDVADVAAAAAAAGMQLVERRAMPANNFMLVFRRQEGETVGST</sequence>
<comment type="similarity">
    <text evidence="1">Belongs to the UPF0585 family.</text>
</comment>
<dbReference type="KEGG" id="cvr:CHLNCDRAFT_53568"/>
<protein>
    <recommendedName>
        <fullName evidence="4">SAM-dependent methyltransferase</fullName>
    </recommendedName>
</protein>
<dbReference type="Gene3D" id="3.40.50.150">
    <property type="entry name" value="Vaccinia Virus protein VP39"/>
    <property type="match status" value="1"/>
</dbReference>
<evidence type="ECO:0000313" key="3">
    <source>
        <dbReference type="Proteomes" id="UP000008141"/>
    </source>
</evidence>
<dbReference type="EMBL" id="GL433850">
    <property type="protein sequence ID" value="EFN53772.1"/>
    <property type="molecule type" value="Genomic_DNA"/>
</dbReference>
<evidence type="ECO:0000256" key="1">
    <source>
        <dbReference type="ARBA" id="ARBA00008308"/>
    </source>
</evidence>
<organism evidence="3">
    <name type="scientific">Chlorella variabilis</name>
    <name type="common">Green alga</name>
    <dbReference type="NCBI Taxonomy" id="554065"/>
    <lineage>
        <taxon>Eukaryota</taxon>
        <taxon>Viridiplantae</taxon>
        <taxon>Chlorophyta</taxon>
        <taxon>core chlorophytes</taxon>
        <taxon>Trebouxiophyceae</taxon>
        <taxon>Chlorellales</taxon>
        <taxon>Chlorellaceae</taxon>
        <taxon>Chlorella clade</taxon>
        <taxon>Chlorella</taxon>
    </lineage>
</organism>
<dbReference type="InParanoid" id="E1ZKA8"/>
<reference evidence="2 3" key="1">
    <citation type="journal article" date="2010" name="Plant Cell">
        <title>The Chlorella variabilis NC64A genome reveals adaptation to photosymbiosis, coevolution with viruses, and cryptic sex.</title>
        <authorList>
            <person name="Blanc G."/>
            <person name="Duncan G."/>
            <person name="Agarkova I."/>
            <person name="Borodovsky M."/>
            <person name="Gurnon J."/>
            <person name="Kuo A."/>
            <person name="Lindquist E."/>
            <person name="Lucas S."/>
            <person name="Pangilinan J."/>
            <person name="Polle J."/>
            <person name="Salamov A."/>
            <person name="Terry A."/>
            <person name="Yamada T."/>
            <person name="Dunigan D.D."/>
            <person name="Grigoriev I.V."/>
            <person name="Claverie J.M."/>
            <person name="Van Etten J.L."/>
        </authorList>
    </citation>
    <scope>NUCLEOTIDE SEQUENCE [LARGE SCALE GENOMIC DNA]</scope>
    <source>
        <strain evidence="2 3">NC64A</strain>
    </source>
</reference>
<dbReference type="InterPro" id="IPR029063">
    <property type="entry name" value="SAM-dependent_MTases_sf"/>
</dbReference>
<evidence type="ECO:0008006" key="4">
    <source>
        <dbReference type="Google" id="ProtNLM"/>
    </source>
</evidence>
<dbReference type="OMA" id="YLYGPYK"/>
<proteinExistence type="inferred from homology"/>
<keyword evidence="3" id="KW-1185">Reference proteome</keyword>
<dbReference type="InterPro" id="IPR010342">
    <property type="entry name" value="DUF938"/>
</dbReference>
<dbReference type="OrthoDB" id="10258744at2759"/>
<name>E1ZKA8_CHLVA</name>
<dbReference type="eggNOG" id="ENOG502QVX9">
    <property type="taxonomic scope" value="Eukaryota"/>
</dbReference>
<dbReference type="SUPFAM" id="SSF53335">
    <property type="entry name" value="S-adenosyl-L-methionine-dependent methyltransferases"/>
    <property type="match status" value="1"/>
</dbReference>
<accession>E1ZKA8</accession>
<dbReference type="AlphaFoldDB" id="E1ZKA8"/>
<dbReference type="Pfam" id="PF06080">
    <property type="entry name" value="DUF938"/>
    <property type="match status" value="1"/>
</dbReference>
<dbReference type="RefSeq" id="XP_005845874.1">
    <property type="nucleotide sequence ID" value="XM_005845812.1"/>
</dbReference>
<evidence type="ECO:0000313" key="2">
    <source>
        <dbReference type="EMBL" id="EFN53772.1"/>
    </source>
</evidence>
<dbReference type="GeneID" id="17353067"/>
<dbReference type="PANTHER" id="PTHR20974:SF0">
    <property type="entry name" value="UPF0585 PROTEIN CG18661"/>
    <property type="match status" value="1"/>
</dbReference>
<dbReference type="Proteomes" id="UP000008141">
    <property type="component" value="Unassembled WGS sequence"/>
</dbReference>